<keyword evidence="4 5" id="KW-0408">Iron</keyword>
<dbReference type="OrthoDB" id="407010at2759"/>
<dbReference type="EMBL" id="KN839866">
    <property type="protein sequence ID" value="KIJ61011.1"/>
    <property type="molecule type" value="Genomic_DNA"/>
</dbReference>
<feature type="binding site" evidence="5">
    <location>
        <position position="222"/>
    </location>
    <ligand>
        <name>Fe cation</name>
        <dbReference type="ChEBI" id="CHEBI:24875"/>
        <note>catalytic</note>
    </ligand>
</feature>
<sequence>MAKGIPPPLKPFNNWPNDAGFDVIHEERAPIELKVSGTIPSYVSGTLYRTGPGGYQVKANCGATFSIDHWFDGFSQNHRFQIIQSGSSESPRVIYNSRRSVDPLIESIRKTGKMAGFSFGQKRDPCVGFFKKIMSMFIPDSHPPKDQANVGVTLSVNPPGLSDVDTSGGQKKGGHASGVQALWAKTDAAQFREIDPETLEPMGLATQTVLHPDLTGTLSAAHAKSDPVTGDIYNYNLALGRQQIYRVFRVSAATGKTEILATITDAPGAYLHSSLITENYFILCVWGAQYAWGGAKIVIEKNLLDAIAPFDPSKKALWYVIDRKHGKGVVAKYECDPFFSFHTVNAWEEPSPTDPSQIDIVADLSIYKNLDVIKRFYFNNIKSSSAGSRDYAGEKRRSCDVFLRRWRLSAVNTASPSEPREAVTVHTAEHDHSCDLPVINPRFLTKPSRYIYGVCDRDMSTFFDGIVKYDSQTHTPTYWSVQGHNPGEPIFVADPEGTEEDDGMLLSVVLDGYEEKSYLLVLDARTMKEVGRASMECVVGFGFHGIYHPQSLEGPGTDI</sequence>
<proteinExistence type="inferred from homology"/>
<keyword evidence="7" id="KW-1185">Reference proteome</keyword>
<dbReference type="AlphaFoldDB" id="A0A0C9WB95"/>
<dbReference type="PANTHER" id="PTHR10543:SF24">
    <property type="entry name" value="CAROTENOID ISOMEROOXYGENASE"/>
    <property type="match status" value="1"/>
</dbReference>
<dbReference type="GO" id="GO:0016121">
    <property type="term" value="P:carotene catabolic process"/>
    <property type="evidence" value="ECO:0007669"/>
    <property type="project" value="TreeGrafter"/>
</dbReference>
<dbReference type="GO" id="GO:0010436">
    <property type="term" value="F:carotenoid dioxygenase activity"/>
    <property type="evidence" value="ECO:0007669"/>
    <property type="project" value="TreeGrafter"/>
</dbReference>
<comment type="similarity">
    <text evidence="1">Belongs to the carotenoid oxygenase family.</text>
</comment>
<dbReference type="GO" id="GO:0046872">
    <property type="term" value="F:metal ion binding"/>
    <property type="evidence" value="ECO:0007669"/>
    <property type="project" value="UniProtKB-KW"/>
</dbReference>
<comment type="cofactor">
    <cofactor evidence="5">
        <name>Fe(2+)</name>
        <dbReference type="ChEBI" id="CHEBI:29033"/>
    </cofactor>
    <text evidence="5">Binds 1 Fe(2+) ion per subunit.</text>
</comment>
<protein>
    <recommendedName>
        <fullName evidence="8">Carotenoid oxygenase</fullName>
    </recommendedName>
</protein>
<evidence type="ECO:0008006" key="8">
    <source>
        <dbReference type="Google" id="ProtNLM"/>
    </source>
</evidence>
<dbReference type="InterPro" id="IPR004294">
    <property type="entry name" value="Carotenoid_Oase"/>
</dbReference>
<keyword evidence="3" id="KW-0560">Oxidoreductase</keyword>
<feature type="binding site" evidence="5">
    <location>
        <position position="544"/>
    </location>
    <ligand>
        <name>Fe cation</name>
        <dbReference type="ChEBI" id="CHEBI:24875"/>
        <note>catalytic</note>
    </ligand>
</feature>
<dbReference type="Pfam" id="PF03055">
    <property type="entry name" value="RPE65"/>
    <property type="match status" value="1"/>
</dbReference>
<evidence type="ECO:0000313" key="6">
    <source>
        <dbReference type="EMBL" id="KIJ61011.1"/>
    </source>
</evidence>
<gene>
    <name evidence="6" type="ORF">HYDPIDRAFT_97571</name>
</gene>
<evidence type="ECO:0000256" key="3">
    <source>
        <dbReference type="ARBA" id="ARBA00023002"/>
    </source>
</evidence>
<evidence type="ECO:0000256" key="4">
    <source>
        <dbReference type="ARBA" id="ARBA00023004"/>
    </source>
</evidence>
<dbReference type="Proteomes" id="UP000053820">
    <property type="component" value="Unassembled WGS sequence"/>
</dbReference>
<feature type="binding site" evidence="5">
    <location>
        <position position="272"/>
    </location>
    <ligand>
        <name>Fe cation</name>
        <dbReference type="ChEBI" id="CHEBI:24875"/>
        <note>catalytic</note>
    </ligand>
</feature>
<name>A0A0C9WB95_9AGAM</name>
<evidence type="ECO:0000256" key="5">
    <source>
        <dbReference type="PIRSR" id="PIRSR604294-1"/>
    </source>
</evidence>
<feature type="binding site" evidence="5">
    <location>
        <position position="342"/>
    </location>
    <ligand>
        <name>Fe cation</name>
        <dbReference type="ChEBI" id="CHEBI:24875"/>
        <note>catalytic</note>
    </ligand>
</feature>
<dbReference type="HOGENOM" id="CLU_016472_5_0_1"/>
<evidence type="ECO:0000256" key="1">
    <source>
        <dbReference type="ARBA" id="ARBA00006787"/>
    </source>
</evidence>
<reference evidence="6 7" key="1">
    <citation type="submission" date="2014-04" db="EMBL/GenBank/DDBJ databases">
        <title>Evolutionary Origins and Diversification of the Mycorrhizal Mutualists.</title>
        <authorList>
            <consortium name="DOE Joint Genome Institute"/>
            <consortium name="Mycorrhizal Genomics Consortium"/>
            <person name="Kohler A."/>
            <person name="Kuo A."/>
            <person name="Nagy L.G."/>
            <person name="Floudas D."/>
            <person name="Copeland A."/>
            <person name="Barry K.W."/>
            <person name="Cichocki N."/>
            <person name="Veneault-Fourrey C."/>
            <person name="LaButti K."/>
            <person name="Lindquist E.A."/>
            <person name="Lipzen A."/>
            <person name="Lundell T."/>
            <person name="Morin E."/>
            <person name="Murat C."/>
            <person name="Riley R."/>
            <person name="Ohm R."/>
            <person name="Sun H."/>
            <person name="Tunlid A."/>
            <person name="Henrissat B."/>
            <person name="Grigoriev I.V."/>
            <person name="Hibbett D.S."/>
            <person name="Martin F."/>
        </authorList>
    </citation>
    <scope>NUCLEOTIDE SEQUENCE [LARGE SCALE GENOMIC DNA]</scope>
    <source>
        <strain evidence="6 7">MD-312</strain>
    </source>
</reference>
<dbReference type="PANTHER" id="PTHR10543">
    <property type="entry name" value="BETA-CAROTENE DIOXYGENASE"/>
    <property type="match status" value="1"/>
</dbReference>
<keyword evidence="2 5" id="KW-0479">Metal-binding</keyword>
<evidence type="ECO:0000256" key="2">
    <source>
        <dbReference type="ARBA" id="ARBA00022723"/>
    </source>
</evidence>
<organism evidence="6 7">
    <name type="scientific">Hydnomerulius pinastri MD-312</name>
    <dbReference type="NCBI Taxonomy" id="994086"/>
    <lineage>
        <taxon>Eukaryota</taxon>
        <taxon>Fungi</taxon>
        <taxon>Dikarya</taxon>
        <taxon>Basidiomycota</taxon>
        <taxon>Agaricomycotina</taxon>
        <taxon>Agaricomycetes</taxon>
        <taxon>Agaricomycetidae</taxon>
        <taxon>Boletales</taxon>
        <taxon>Boletales incertae sedis</taxon>
        <taxon>Leucogyrophana</taxon>
    </lineage>
</organism>
<accession>A0A0C9WB95</accession>
<evidence type="ECO:0000313" key="7">
    <source>
        <dbReference type="Proteomes" id="UP000053820"/>
    </source>
</evidence>